<dbReference type="InterPro" id="IPR012887">
    <property type="entry name" value="GDP_fucose_pyrophosphorylase"/>
</dbReference>
<accession>A0A7I8VIL4</accession>
<dbReference type="GO" id="GO:0016772">
    <property type="term" value="F:transferase activity, transferring phosphorus-containing groups"/>
    <property type="evidence" value="ECO:0007669"/>
    <property type="project" value="InterPro"/>
</dbReference>
<gene>
    <name evidence="4" type="ORF">DGYR_LOCUS4767</name>
</gene>
<organism evidence="4 5">
    <name type="scientific">Dimorphilus gyrociliatus</name>
    <dbReference type="NCBI Taxonomy" id="2664684"/>
    <lineage>
        <taxon>Eukaryota</taxon>
        <taxon>Metazoa</taxon>
        <taxon>Spiralia</taxon>
        <taxon>Lophotrochozoa</taxon>
        <taxon>Annelida</taxon>
        <taxon>Polychaeta</taxon>
        <taxon>Polychaeta incertae sedis</taxon>
        <taxon>Dinophilidae</taxon>
        <taxon>Dimorphilus</taxon>
    </lineage>
</organism>
<dbReference type="Pfam" id="PF07959">
    <property type="entry name" value="Fucose_pyrophosphorylase"/>
    <property type="match status" value="1"/>
</dbReference>
<dbReference type="PANTHER" id="PTHR15045:SF1">
    <property type="entry name" value="FUCOSE-1-PHOSPHATE GUANYLYLTRANSFERASE"/>
    <property type="match status" value="1"/>
</dbReference>
<comment type="caution">
    <text evidence="4">The sequence shown here is derived from an EMBL/GenBank/DDBJ whole genome shotgun (WGS) entry which is preliminary data.</text>
</comment>
<evidence type="ECO:0000313" key="5">
    <source>
        <dbReference type="Proteomes" id="UP000549394"/>
    </source>
</evidence>
<dbReference type="OrthoDB" id="10062280at2759"/>
<keyword evidence="2" id="KW-0547">Nucleotide-binding</keyword>
<dbReference type="Proteomes" id="UP000549394">
    <property type="component" value="Unassembled WGS sequence"/>
</dbReference>
<keyword evidence="5" id="KW-1185">Reference proteome</keyword>
<evidence type="ECO:0000256" key="1">
    <source>
        <dbReference type="ARBA" id="ARBA00022679"/>
    </source>
</evidence>
<feature type="domain" description="GDP-fucose pyrophosphorylase" evidence="3">
    <location>
        <begin position="108"/>
        <end position="523"/>
    </location>
</feature>
<dbReference type="GO" id="GO:0042350">
    <property type="term" value="P:GDP-L-fucose biosynthetic process"/>
    <property type="evidence" value="ECO:0007669"/>
    <property type="project" value="UniProtKB-ARBA"/>
</dbReference>
<protein>
    <submittedName>
        <fullName evidence="4">DgyrCDS5038</fullName>
    </submittedName>
</protein>
<reference evidence="4 5" key="1">
    <citation type="submission" date="2020-08" db="EMBL/GenBank/DDBJ databases">
        <authorList>
            <person name="Hejnol A."/>
        </authorList>
    </citation>
    <scope>NUCLEOTIDE SEQUENCE [LARGE SCALE GENOMIC DNA]</scope>
</reference>
<dbReference type="AlphaFoldDB" id="A0A7I8VIL4"/>
<name>A0A7I8VIL4_9ANNE</name>
<evidence type="ECO:0000313" key="4">
    <source>
        <dbReference type="EMBL" id="CAD5116112.1"/>
    </source>
</evidence>
<evidence type="ECO:0000259" key="3">
    <source>
        <dbReference type="Pfam" id="PF07959"/>
    </source>
</evidence>
<sequence length="590" mass="66515">MSLQNEMDDLAAANRKIYANFQKIRGERLENIRLSNKNFWDVVVMTTADENQKVAFETMVNSKVERHELPEGIRYLFYADPPGYKIGNGGSTIYTLWRMYNDFGRCEVDKWRILLLNAGGQSKRFPSNSVLGKLFLTLPCGSPSYSLIEIKMASYAPFLSRMPPGVFHGSADTIEVFDIGDESDTWTFNNPGFTALAHPSPISVGETHGVYILSGSPSGCKAELRSCRRVLQKPSIAQMREANAIVEMNDREPFCYSDSTFFFDHKIGRRLSALYDSLGGLKCEIDAYGDFLQALGTEGSDSHLLNAGNDPYVQKIRRTVYEEIKSSLLNVVVLNSSRFIHLGTMSEYREYLCHDINLRLQMNFSPYSSFSSGIVRDSSQQISNNGARIKGLFIHTVYMNGTDLGDGSIVDNCQFEIPMRIGNNCIISSCNLVEQNCDIPFIDIPSNLLIHTVAVSELPKFSKPKFVTIVFNVNDPMKKTGKDFQMLGQKLQYVLEAWNLQSFDENRLYGGNNCGPWYLQVFPAADTMSDSFLLALKMINAVTFKPDNPIDLSSYKKLYSMHTILEKKDVFEMISFRNNLGEILKKLPTS</sequence>
<dbReference type="EMBL" id="CAJFCJ010000006">
    <property type="protein sequence ID" value="CAD5116112.1"/>
    <property type="molecule type" value="Genomic_DNA"/>
</dbReference>
<evidence type="ECO:0000256" key="2">
    <source>
        <dbReference type="ARBA" id="ARBA00022741"/>
    </source>
</evidence>
<dbReference type="GO" id="GO:0000166">
    <property type="term" value="F:nucleotide binding"/>
    <property type="evidence" value="ECO:0007669"/>
    <property type="project" value="UniProtKB-KW"/>
</dbReference>
<keyword evidence="1" id="KW-0808">Transferase</keyword>
<dbReference type="PANTHER" id="PTHR15045">
    <property type="entry name" value="FUCOSE-1-PHOSPHATE GUANYLYLTRANSFERASE"/>
    <property type="match status" value="1"/>
</dbReference>
<proteinExistence type="predicted"/>